<gene>
    <name evidence="1" type="ORF">CCS01_23985</name>
</gene>
<dbReference type="RefSeq" id="WP_104521351.1">
    <property type="nucleotide sequence ID" value="NZ_NHRY01000241.1"/>
</dbReference>
<evidence type="ECO:0000313" key="2">
    <source>
        <dbReference type="Proteomes" id="UP000239724"/>
    </source>
</evidence>
<sequence length="76" mass="8185">MTNAPPLRPADSTEVADALSHALRYEGTRRVHHVDDAMARMTAERLIRHLAHAGFVLMREAPSPAPTTSNAPSSVG</sequence>
<name>A0A2S6N1R2_RHOGL</name>
<comment type="caution">
    <text evidence="1">The sequence shown here is derived from an EMBL/GenBank/DDBJ whole genome shotgun (WGS) entry which is preliminary data.</text>
</comment>
<evidence type="ECO:0000313" key="1">
    <source>
        <dbReference type="EMBL" id="PPQ28564.1"/>
    </source>
</evidence>
<dbReference type="OrthoDB" id="7274058at2"/>
<proteinExistence type="predicted"/>
<dbReference type="Proteomes" id="UP000239724">
    <property type="component" value="Unassembled WGS sequence"/>
</dbReference>
<protein>
    <submittedName>
        <fullName evidence="1">Uncharacterized protein</fullName>
    </submittedName>
</protein>
<keyword evidence="2" id="KW-1185">Reference proteome</keyword>
<accession>A0A2S6N1R2</accession>
<dbReference type="AlphaFoldDB" id="A0A2S6N1R2"/>
<organism evidence="1 2">
    <name type="scientific">Rhodopila globiformis</name>
    <name type="common">Rhodopseudomonas globiformis</name>
    <dbReference type="NCBI Taxonomy" id="1071"/>
    <lineage>
        <taxon>Bacteria</taxon>
        <taxon>Pseudomonadati</taxon>
        <taxon>Pseudomonadota</taxon>
        <taxon>Alphaproteobacteria</taxon>
        <taxon>Acetobacterales</taxon>
        <taxon>Acetobacteraceae</taxon>
        <taxon>Rhodopila</taxon>
    </lineage>
</organism>
<reference evidence="1 2" key="1">
    <citation type="journal article" date="2018" name="Arch. Microbiol.">
        <title>New insights into the metabolic potential of the phototrophic purple bacterium Rhodopila globiformis DSM 161(T) from its draft genome sequence and evidence for a vanadium-dependent nitrogenase.</title>
        <authorList>
            <person name="Imhoff J.F."/>
            <person name="Rahn T."/>
            <person name="Kunzel S."/>
            <person name="Neulinger S.C."/>
        </authorList>
    </citation>
    <scope>NUCLEOTIDE SEQUENCE [LARGE SCALE GENOMIC DNA]</scope>
    <source>
        <strain evidence="1 2">DSM 161</strain>
    </source>
</reference>
<dbReference type="EMBL" id="NHRY01000241">
    <property type="protein sequence ID" value="PPQ28564.1"/>
    <property type="molecule type" value="Genomic_DNA"/>
</dbReference>